<evidence type="ECO:0000313" key="2">
    <source>
        <dbReference type="Proteomes" id="UP000002357"/>
    </source>
</evidence>
<organism evidence="1 2">
    <name type="scientific">Streptomyces clavuligerus</name>
    <dbReference type="NCBI Taxonomy" id="1901"/>
    <lineage>
        <taxon>Bacteria</taxon>
        <taxon>Bacillati</taxon>
        <taxon>Actinomycetota</taxon>
        <taxon>Actinomycetes</taxon>
        <taxon>Kitasatosporales</taxon>
        <taxon>Streptomycetaceae</taxon>
        <taxon>Streptomyces</taxon>
    </lineage>
</organism>
<evidence type="ECO:0000313" key="1">
    <source>
        <dbReference type="EMBL" id="EFG06501.1"/>
    </source>
</evidence>
<dbReference type="RefSeq" id="WP_003955700.1">
    <property type="nucleotide sequence ID" value="NZ_CM001015.1"/>
</dbReference>
<name>B5GV33_STRCL</name>
<keyword evidence="2" id="KW-1185">Reference proteome</keyword>
<dbReference type="AlphaFoldDB" id="B5GV33"/>
<dbReference type="eggNOG" id="ENOG5033SRF">
    <property type="taxonomic scope" value="Bacteria"/>
</dbReference>
<reference evidence="1 2" key="1">
    <citation type="journal article" date="2010" name="Genome Biol. Evol.">
        <title>The sequence of a 1.8-mb bacterial linear plasmid reveals a rich evolutionary reservoir of secondary metabolic pathways.</title>
        <authorList>
            <person name="Medema M.H."/>
            <person name="Trefzer A."/>
            <person name="Kovalchuk A."/>
            <person name="van den Berg M."/>
            <person name="Mueller U."/>
            <person name="Heijne W."/>
            <person name="Wu L."/>
            <person name="Alam M.T."/>
            <person name="Ronning C.M."/>
            <person name="Nierman W.C."/>
            <person name="Bovenberg R.A.L."/>
            <person name="Breitling R."/>
            <person name="Takano E."/>
        </authorList>
    </citation>
    <scope>NUCLEOTIDE SEQUENCE [LARGE SCALE GENOMIC DNA]</scope>
    <source>
        <strain evidence="2">ATCC 27064 / DSM 738 / JCM 4710 / NBRC 13307 / NCIMB 12785 / NRRL 3585 / VKM Ac-602</strain>
    </source>
</reference>
<proteinExistence type="predicted"/>
<sequence>MSRSTNKARARIRAQFLGEPRQAALGSAARDGSLGLDHCSPSQIRLRALLALGFFNHPGRWNRYSGATAWGVHTLVSYRIVPSPQFNRIVLIADAPHNVAPYLLPRGRRTALPGLRLESFQGRHTYLARHLPTGAQLVVTGNASGTWGGARRSAPRRFRTTDDCLTAQEHAELDLVPEISDAAARLLAGLICRITAKDPHGDWAVGWFVDPLDRDGWNCSDEVPFEKKLSGSQDLWTLRWNGLPYADDVATALTHDPIGIPGAVVHDTGDQVEVRLGPAVLRLSARRDPIRRSMGAAL</sequence>
<dbReference type="Proteomes" id="UP000002357">
    <property type="component" value="Chromosome"/>
</dbReference>
<gene>
    <name evidence="1" type="ORF">SCLAV_1422</name>
</gene>
<dbReference type="GeneID" id="93731945"/>
<protein>
    <submittedName>
        <fullName evidence="1">Uncharacterized protein</fullName>
    </submittedName>
</protein>
<dbReference type="EMBL" id="CM000913">
    <property type="protein sequence ID" value="EFG06501.1"/>
    <property type="molecule type" value="Genomic_DNA"/>
</dbReference>
<dbReference type="KEGG" id="sclf:BB341_21030"/>
<accession>B5GV33</accession>
<dbReference type="STRING" id="1901.BB341_21030"/>
<dbReference type="OrthoDB" id="3662464at2"/>